<organism evidence="1 2">
    <name type="scientific">Aquipseudomonas alcaligenes</name>
    <name type="common">Pseudomonas alcaligenes</name>
    <dbReference type="NCBI Taxonomy" id="43263"/>
    <lineage>
        <taxon>Bacteria</taxon>
        <taxon>Pseudomonadati</taxon>
        <taxon>Pseudomonadota</taxon>
        <taxon>Gammaproteobacteria</taxon>
        <taxon>Pseudomonadales</taxon>
        <taxon>Pseudomonadaceae</taxon>
        <taxon>Aquipseudomonas</taxon>
    </lineage>
</organism>
<accession>A0A1N6RY03</accession>
<dbReference type="Proteomes" id="UP000185841">
    <property type="component" value="Unassembled WGS sequence"/>
</dbReference>
<protein>
    <submittedName>
        <fullName evidence="1">Uncharacterized protein</fullName>
    </submittedName>
</protein>
<dbReference type="EMBL" id="FTMP01000003">
    <property type="protein sequence ID" value="SIQ33744.1"/>
    <property type="molecule type" value="Genomic_DNA"/>
</dbReference>
<gene>
    <name evidence="1" type="ORF">SAMN05878282_103240</name>
</gene>
<evidence type="ECO:0000313" key="2">
    <source>
        <dbReference type="Proteomes" id="UP000185841"/>
    </source>
</evidence>
<sequence length="51" mass="5587">MMSRVVLLLGLTWTLLCPPVLATIDDAEAMNLCGMQRMFSQCIAKLCLALS</sequence>
<dbReference type="RefSeq" id="WP_175613940.1">
    <property type="nucleotide sequence ID" value="NZ_FTMP01000003.1"/>
</dbReference>
<reference evidence="1 2" key="1">
    <citation type="submission" date="2017-01" db="EMBL/GenBank/DDBJ databases">
        <authorList>
            <person name="Mah S.A."/>
            <person name="Swanson W.J."/>
            <person name="Moy G.W."/>
            <person name="Vacquier V.D."/>
        </authorList>
    </citation>
    <scope>NUCLEOTIDE SEQUENCE [LARGE SCALE GENOMIC DNA]</scope>
    <source>
        <strain evidence="1 2">RU36E</strain>
    </source>
</reference>
<name>A0A1N6RY03_AQUAC</name>
<dbReference type="AlphaFoldDB" id="A0A1N6RY03"/>
<proteinExistence type="predicted"/>
<evidence type="ECO:0000313" key="1">
    <source>
        <dbReference type="EMBL" id="SIQ33744.1"/>
    </source>
</evidence>